<comment type="cofactor">
    <cofactor evidence="1">
        <name>Ca(2+)</name>
        <dbReference type="ChEBI" id="CHEBI:29108"/>
    </cofactor>
</comment>
<comment type="caution">
    <text evidence="8">The sequence shown here is derived from an EMBL/GenBank/DDBJ whole genome shotgun (WGS) entry which is preliminary data.</text>
</comment>
<reference evidence="8" key="1">
    <citation type="journal article" date="2014" name="Front. Microbiol.">
        <title>High frequency of phylogenetically diverse reductive dehalogenase-homologous genes in deep subseafloor sedimentary metagenomes.</title>
        <authorList>
            <person name="Kawai M."/>
            <person name="Futagami T."/>
            <person name="Toyoda A."/>
            <person name="Takaki Y."/>
            <person name="Nishi S."/>
            <person name="Hori S."/>
            <person name="Arai W."/>
            <person name="Tsubouchi T."/>
            <person name="Morono Y."/>
            <person name="Uchiyama I."/>
            <person name="Ito T."/>
            <person name="Fujiyama A."/>
            <person name="Inagaki F."/>
            <person name="Takami H."/>
        </authorList>
    </citation>
    <scope>NUCLEOTIDE SEQUENCE</scope>
    <source>
        <strain evidence="8">Expedition CK06-06</strain>
    </source>
</reference>
<dbReference type="PANTHER" id="PTHR42693">
    <property type="entry name" value="ARYLSULFATASE FAMILY MEMBER"/>
    <property type="match status" value="1"/>
</dbReference>
<dbReference type="EMBL" id="BARS01006338">
    <property type="protein sequence ID" value="GAF67897.1"/>
    <property type="molecule type" value="Genomic_DNA"/>
</dbReference>
<feature type="domain" description="Sulfatase N-terminal" evidence="7">
    <location>
        <begin position="32"/>
        <end position="195"/>
    </location>
</feature>
<dbReference type="PANTHER" id="PTHR42693:SF42">
    <property type="entry name" value="ARYLSULFATASE G"/>
    <property type="match status" value="1"/>
</dbReference>
<gene>
    <name evidence="8" type="ORF">S01H1_12356</name>
</gene>
<keyword evidence="4" id="KW-0732">Signal</keyword>
<accession>X0RVW1</accession>
<evidence type="ECO:0000256" key="2">
    <source>
        <dbReference type="ARBA" id="ARBA00008779"/>
    </source>
</evidence>
<dbReference type="InterPro" id="IPR050738">
    <property type="entry name" value="Sulfatase"/>
</dbReference>
<evidence type="ECO:0000313" key="8">
    <source>
        <dbReference type="EMBL" id="GAF67897.1"/>
    </source>
</evidence>
<name>X0RVW1_9ZZZZ</name>
<evidence type="ECO:0000259" key="7">
    <source>
        <dbReference type="Pfam" id="PF00884"/>
    </source>
</evidence>
<proteinExistence type="inferred from homology"/>
<sequence>HLGPLPEKLGYEVTERQLGRAFRQWRGAKQRGPKSIDFLTDATLRFIEQNQQKPFFVTLSHHAVHIPVEANAKTIAKYESKPKPPDGVNHPVYAAMVEDLDASIGRILEKLEDLDLSGNTIVVFTSDNGGLRKIYTGVGEVISTNAPLRNEKGTLYEGGIRVPMIVRWPGVVPPGSACHEPTTTADLLPTFCEMASAKMPKQPIDGSSMVRLLKDPTATLDRDAVYFHYPHYHHSRPASAIRFGDWKLIEFLEDGALELYNLEKDIGEAENLAAEEPQLAGRLRRQLASWRERVGARMPTGNPKYDPQRAHEWWSRRTNKPLDVEAMRKRYRTRLGK</sequence>
<keyword evidence="5" id="KW-0378">Hydrolase</keyword>
<dbReference type="InterPro" id="IPR000917">
    <property type="entry name" value="Sulfatase_N"/>
</dbReference>
<dbReference type="GO" id="GO:0004065">
    <property type="term" value="F:arylsulfatase activity"/>
    <property type="evidence" value="ECO:0007669"/>
    <property type="project" value="TreeGrafter"/>
</dbReference>
<dbReference type="Pfam" id="PF00884">
    <property type="entry name" value="Sulfatase"/>
    <property type="match status" value="1"/>
</dbReference>
<keyword evidence="6" id="KW-0106">Calcium</keyword>
<keyword evidence="3" id="KW-0479">Metal-binding</keyword>
<organism evidence="8">
    <name type="scientific">marine sediment metagenome</name>
    <dbReference type="NCBI Taxonomy" id="412755"/>
    <lineage>
        <taxon>unclassified sequences</taxon>
        <taxon>metagenomes</taxon>
        <taxon>ecological metagenomes</taxon>
    </lineage>
</organism>
<dbReference type="InterPro" id="IPR017850">
    <property type="entry name" value="Alkaline_phosphatase_core_sf"/>
</dbReference>
<evidence type="ECO:0000256" key="4">
    <source>
        <dbReference type="ARBA" id="ARBA00022729"/>
    </source>
</evidence>
<dbReference type="AlphaFoldDB" id="X0RVW1"/>
<dbReference type="Gene3D" id="3.30.1120.10">
    <property type="match status" value="1"/>
</dbReference>
<feature type="non-terminal residue" evidence="8">
    <location>
        <position position="1"/>
    </location>
</feature>
<evidence type="ECO:0000256" key="3">
    <source>
        <dbReference type="ARBA" id="ARBA00022723"/>
    </source>
</evidence>
<comment type="similarity">
    <text evidence="2">Belongs to the sulfatase family.</text>
</comment>
<protein>
    <recommendedName>
        <fullName evidence="7">Sulfatase N-terminal domain-containing protein</fullName>
    </recommendedName>
</protein>
<dbReference type="SUPFAM" id="SSF53649">
    <property type="entry name" value="Alkaline phosphatase-like"/>
    <property type="match status" value="1"/>
</dbReference>
<dbReference type="Gene3D" id="3.40.720.10">
    <property type="entry name" value="Alkaline Phosphatase, subunit A"/>
    <property type="match status" value="1"/>
</dbReference>
<evidence type="ECO:0000256" key="1">
    <source>
        <dbReference type="ARBA" id="ARBA00001913"/>
    </source>
</evidence>
<evidence type="ECO:0000256" key="6">
    <source>
        <dbReference type="ARBA" id="ARBA00022837"/>
    </source>
</evidence>
<dbReference type="GO" id="GO:0046872">
    <property type="term" value="F:metal ion binding"/>
    <property type="evidence" value="ECO:0007669"/>
    <property type="project" value="UniProtKB-KW"/>
</dbReference>
<evidence type="ECO:0000256" key="5">
    <source>
        <dbReference type="ARBA" id="ARBA00022801"/>
    </source>
</evidence>